<dbReference type="InterPro" id="IPR000726">
    <property type="entry name" value="Glyco_hydro_19_cat"/>
</dbReference>
<dbReference type="AlphaFoldDB" id="A0A4Q8M1L1"/>
<dbReference type="Gene3D" id="1.10.530.10">
    <property type="match status" value="1"/>
</dbReference>
<comment type="caution">
    <text evidence="2">The sequence shown here is derived from an EMBL/GenBank/DDBJ whole genome shotgun (WGS) entry which is preliminary data.</text>
</comment>
<proteinExistence type="predicted"/>
<accession>A0A4Q8M1L1</accession>
<gene>
    <name evidence="2" type="ORF">EA656_00710</name>
</gene>
<dbReference type="PANTHER" id="PTHR34408">
    <property type="entry name" value="FAMILY PROTEIN, PUTATIVE-RELATED"/>
    <property type="match status" value="1"/>
</dbReference>
<dbReference type="SUPFAM" id="SSF53955">
    <property type="entry name" value="Lysozyme-like"/>
    <property type="match status" value="1"/>
</dbReference>
<protein>
    <recommendedName>
        <fullName evidence="1">Glycoside hydrolase family 19 catalytic domain-containing protein</fullName>
    </recommendedName>
</protein>
<dbReference type="InterPro" id="IPR023346">
    <property type="entry name" value="Lysozyme-like_dom_sf"/>
</dbReference>
<dbReference type="GO" id="GO:0004568">
    <property type="term" value="F:chitinase activity"/>
    <property type="evidence" value="ECO:0007669"/>
    <property type="project" value="InterPro"/>
</dbReference>
<dbReference type="InterPro" id="IPR052354">
    <property type="entry name" value="Cell_Wall_Dynamics_Protein"/>
</dbReference>
<evidence type="ECO:0000313" key="2">
    <source>
        <dbReference type="EMBL" id="TAA38210.1"/>
    </source>
</evidence>
<evidence type="ECO:0000313" key="3">
    <source>
        <dbReference type="Proteomes" id="UP000292087"/>
    </source>
</evidence>
<name>A0A4Q8M1L1_9GAMM</name>
<evidence type="ECO:0000259" key="1">
    <source>
        <dbReference type="Pfam" id="PF00182"/>
    </source>
</evidence>
<sequence>MGAGNYAKPLEDACIRFGITTPLQHAHFLAQVAHESDGFATATEYASGRAYEGRADLGNTKPGDGVRFKGRGLIQLTGRANYQAYSLDLYGDDRCVQNPAMVAQLPDAALAAGWFWKTRRLNELADQDNVLKVTRRINGGTNGLDDRTKRLAQAKKLIAALGDR</sequence>
<dbReference type="GO" id="GO:0006032">
    <property type="term" value="P:chitin catabolic process"/>
    <property type="evidence" value="ECO:0007669"/>
    <property type="project" value="InterPro"/>
</dbReference>
<organism evidence="2 3">
    <name type="scientific">Pseudoxanthomonas winnipegensis</name>
    <dbReference type="NCBI Taxonomy" id="2480810"/>
    <lineage>
        <taxon>Bacteria</taxon>
        <taxon>Pseudomonadati</taxon>
        <taxon>Pseudomonadota</taxon>
        <taxon>Gammaproteobacteria</taxon>
        <taxon>Lysobacterales</taxon>
        <taxon>Lysobacteraceae</taxon>
        <taxon>Pseudoxanthomonas</taxon>
    </lineage>
</organism>
<dbReference type="GO" id="GO:0016998">
    <property type="term" value="P:cell wall macromolecule catabolic process"/>
    <property type="evidence" value="ECO:0007669"/>
    <property type="project" value="InterPro"/>
</dbReference>
<dbReference type="EMBL" id="SHMF01000001">
    <property type="protein sequence ID" value="TAA38210.1"/>
    <property type="molecule type" value="Genomic_DNA"/>
</dbReference>
<feature type="domain" description="Glycoside hydrolase family 19 catalytic" evidence="1">
    <location>
        <begin position="26"/>
        <end position="122"/>
    </location>
</feature>
<dbReference type="Pfam" id="PF00182">
    <property type="entry name" value="Glyco_hydro_19"/>
    <property type="match status" value="1"/>
</dbReference>
<reference evidence="2 3" key="1">
    <citation type="submission" date="2019-02" db="EMBL/GenBank/DDBJ databases">
        <title>WGS of Pseudoxanthomonas species novum from clinical isolates.</title>
        <authorList>
            <person name="Bernier A.-M."/>
            <person name="Bernard K."/>
            <person name="Vachon A."/>
        </authorList>
    </citation>
    <scope>NUCLEOTIDE SEQUENCE [LARGE SCALE GENOMIC DNA]</scope>
    <source>
        <strain evidence="2 3">NML140781</strain>
    </source>
</reference>
<dbReference type="Proteomes" id="UP000292087">
    <property type="component" value="Unassembled WGS sequence"/>
</dbReference>
<dbReference type="PANTHER" id="PTHR34408:SF1">
    <property type="entry name" value="GLYCOSYL HYDROLASE FAMILY 19 DOMAIN-CONTAINING PROTEIN HI_1415"/>
    <property type="match status" value="1"/>
</dbReference>